<evidence type="ECO:0000313" key="4">
    <source>
        <dbReference type="Proteomes" id="UP000470876"/>
    </source>
</evidence>
<proteinExistence type="predicted"/>
<evidence type="ECO:0000313" key="3">
    <source>
        <dbReference type="Proteomes" id="UP000468928"/>
    </source>
</evidence>
<organism evidence="1 3">
    <name type="scientific">Nocardia cyriacigeorgica</name>
    <dbReference type="NCBI Taxonomy" id="135487"/>
    <lineage>
        <taxon>Bacteria</taxon>
        <taxon>Bacillati</taxon>
        <taxon>Actinomycetota</taxon>
        <taxon>Actinomycetes</taxon>
        <taxon>Mycobacteriales</taxon>
        <taxon>Nocardiaceae</taxon>
        <taxon>Nocardia</taxon>
    </lineage>
</organism>
<comment type="caution">
    <text evidence="1">The sequence shown here is derived from an EMBL/GenBank/DDBJ whole genome shotgun (WGS) entry which is preliminary data.</text>
</comment>
<dbReference type="EMBL" id="JAAGUZ010000042">
    <property type="protein sequence ID" value="NEW46116.1"/>
    <property type="molecule type" value="Genomic_DNA"/>
</dbReference>
<accession>A0A6P1D650</accession>
<name>A0A6P1D650_9NOCA</name>
<dbReference type="RefSeq" id="WP_163822595.1">
    <property type="nucleotide sequence ID" value="NZ_JAAGUX010000059.1"/>
</dbReference>
<evidence type="ECO:0000313" key="1">
    <source>
        <dbReference type="EMBL" id="NEW46116.1"/>
    </source>
</evidence>
<dbReference type="Proteomes" id="UP000468928">
    <property type="component" value="Unassembled WGS sequence"/>
</dbReference>
<evidence type="ECO:0000313" key="2">
    <source>
        <dbReference type="EMBL" id="NEW58633.1"/>
    </source>
</evidence>
<dbReference type="Proteomes" id="UP000470876">
    <property type="component" value="Unassembled WGS sequence"/>
</dbReference>
<dbReference type="EMBL" id="JAAGUX010000059">
    <property type="protein sequence ID" value="NEW58633.1"/>
    <property type="molecule type" value="Genomic_DNA"/>
</dbReference>
<gene>
    <name evidence="1" type="ORF">GV789_16900</name>
    <name evidence="2" type="ORF">GV794_23735</name>
</gene>
<protein>
    <submittedName>
        <fullName evidence="1">Type II toxin-antitoxin system CcdA family antitoxin</fullName>
    </submittedName>
</protein>
<sequence>MSDTTRITVTLPSEQVAELRQRTENLSGYVAAAVARQLRHELLAEDLRAYQEEHGAFSAEELARARAEIFGDEAGTNAA</sequence>
<dbReference type="AlphaFoldDB" id="A0A6P1D650"/>
<reference evidence="3 4" key="1">
    <citation type="submission" date="2020-01" db="EMBL/GenBank/DDBJ databases">
        <title>Genetics and antimicrobial susceptibilities of Nocardia species isolated from the soil; a comparison with species isolated from humans.</title>
        <authorList>
            <person name="Carrasco G."/>
            <person name="Monzon S."/>
            <person name="Sansegundo M."/>
            <person name="Garcia E."/>
            <person name="Garrido N."/>
            <person name="Medina M.J."/>
            <person name="Villalon P."/>
            <person name="Ramirez-Arocha A.C."/>
            <person name="Jimenez P."/>
            <person name="Cuesta I."/>
            <person name="Valdezate S."/>
        </authorList>
    </citation>
    <scope>NUCLEOTIDE SEQUENCE [LARGE SCALE GENOMIC DNA]</scope>
    <source>
        <strain evidence="1 3">CNM20110639</strain>
        <strain evidence="2 4">CNM20110649</strain>
    </source>
</reference>
<keyword evidence="4" id="KW-1185">Reference proteome</keyword>